<name>A0A7C9E7Z4_OPUST</name>
<accession>A0A7C9E7Z4</accession>
<reference evidence="1" key="1">
    <citation type="journal article" date="2013" name="J. Plant Res.">
        <title>Effect of fungi and light on seed germination of three Opuntia species from semiarid lands of central Mexico.</title>
        <authorList>
            <person name="Delgado-Sanchez P."/>
            <person name="Jimenez-Bremont J.F."/>
            <person name="Guerrero-Gonzalez Mde L."/>
            <person name="Flores J."/>
        </authorList>
    </citation>
    <scope>NUCLEOTIDE SEQUENCE</scope>
    <source>
        <tissue evidence="1">Cladode</tissue>
    </source>
</reference>
<proteinExistence type="predicted"/>
<evidence type="ECO:0000313" key="1">
    <source>
        <dbReference type="EMBL" id="MBA4661580.1"/>
    </source>
</evidence>
<dbReference type="AlphaFoldDB" id="A0A7C9E7Z4"/>
<sequence>MKMRRSIVFMGSMMNVKEDLMSVYGRFSQTASTVCQLLQLLMKKYFACMVGCLLSCRTWHKLMNFKDQQKYQIVGFFVTCSGQILTLRMKVGQTVTEVFHVHLGLMWLLSS</sequence>
<protein>
    <submittedName>
        <fullName evidence="1">Uncharacterized protein</fullName>
    </submittedName>
</protein>
<reference evidence="1" key="2">
    <citation type="submission" date="2020-07" db="EMBL/GenBank/DDBJ databases">
        <authorList>
            <person name="Vera ALvarez R."/>
            <person name="Arias-Moreno D.M."/>
            <person name="Jimenez-Jacinto V."/>
            <person name="Jimenez-Bremont J.F."/>
            <person name="Swaminathan K."/>
            <person name="Moose S.P."/>
            <person name="Guerrero-Gonzalez M.L."/>
            <person name="Marino-Ramirez L."/>
            <person name="Landsman D."/>
            <person name="Rodriguez-Kessler M."/>
            <person name="Delgado-Sanchez P."/>
        </authorList>
    </citation>
    <scope>NUCLEOTIDE SEQUENCE</scope>
    <source>
        <tissue evidence="1">Cladode</tissue>
    </source>
</reference>
<dbReference type="EMBL" id="GISG01212930">
    <property type="protein sequence ID" value="MBA4661580.1"/>
    <property type="molecule type" value="Transcribed_RNA"/>
</dbReference>
<organism evidence="1">
    <name type="scientific">Opuntia streptacantha</name>
    <name type="common">Prickly pear cactus</name>
    <name type="synonym">Opuntia cardona</name>
    <dbReference type="NCBI Taxonomy" id="393608"/>
    <lineage>
        <taxon>Eukaryota</taxon>
        <taxon>Viridiplantae</taxon>
        <taxon>Streptophyta</taxon>
        <taxon>Embryophyta</taxon>
        <taxon>Tracheophyta</taxon>
        <taxon>Spermatophyta</taxon>
        <taxon>Magnoliopsida</taxon>
        <taxon>eudicotyledons</taxon>
        <taxon>Gunneridae</taxon>
        <taxon>Pentapetalae</taxon>
        <taxon>Caryophyllales</taxon>
        <taxon>Cactineae</taxon>
        <taxon>Cactaceae</taxon>
        <taxon>Opuntioideae</taxon>
        <taxon>Opuntia</taxon>
    </lineage>
</organism>